<evidence type="ECO:0000313" key="1">
    <source>
        <dbReference type="EMBL" id="KIR44616.1"/>
    </source>
</evidence>
<organism evidence="1">
    <name type="scientific">Cryptococcus bacillisporus CA1280</name>
    <dbReference type="NCBI Taxonomy" id="1296109"/>
    <lineage>
        <taxon>Eukaryota</taxon>
        <taxon>Fungi</taxon>
        <taxon>Dikarya</taxon>
        <taxon>Basidiomycota</taxon>
        <taxon>Agaricomycotina</taxon>
        <taxon>Tremellomycetes</taxon>
        <taxon>Tremellales</taxon>
        <taxon>Cryptococcaceae</taxon>
        <taxon>Cryptococcus</taxon>
        <taxon>Cryptococcus gattii species complex</taxon>
    </lineage>
</organism>
<dbReference type="AlphaFoldDB" id="A0A0D0VAS7"/>
<sequence>MTKLRRVKHISGFSLRKIILTNHQHSMLHSGARFSTTRSTLSSTVFSAPKSPTSKGVSLGYLSTPLLTFLHFHPTSFFSPMTQ</sequence>
<name>A0A0D0VAS7_CRYGA</name>
<dbReference type="HOGENOM" id="CLU_193941_0_0_1"/>
<gene>
    <name evidence="1" type="ORF">I312_06106</name>
</gene>
<accession>A0A0D0VAS7</accession>
<dbReference type="EMBL" id="KN847996">
    <property type="protein sequence ID" value="KIR44616.1"/>
    <property type="molecule type" value="Genomic_DNA"/>
</dbReference>
<proteinExistence type="predicted"/>
<reference evidence="1" key="1">
    <citation type="submission" date="2015-01" db="EMBL/GenBank/DDBJ databases">
        <title>The Genome Sequence of Cryptococcus gattii CA1280.</title>
        <authorList>
            <consortium name="The Broad Institute Genomics Platform"/>
            <person name="Cuomo C."/>
            <person name="Litvintseva A."/>
            <person name="Chen Y."/>
            <person name="Heitman J."/>
            <person name="Sun S."/>
            <person name="Springer D."/>
            <person name="Dromer F."/>
            <person name="Young S."/>
            <person name="Zeng Q."/>
            <person name="Gargeya S."/>
            <person name="Abouelleil A."/>
            <person name="Alvarado L."/>
            <person name="Chapman S.B."/>
            <person name="Gainer-Dewar J."/>
            <person name="Goldberg J."/>
            <person name="Griggs A."/>
            <person name="Gujja S."/>
            <person name="Hansen M."/>
            <person name="Howarth C."/>
            <person name="Imamovic A."/>
            <person name="Larimer J."/>
            <person name="Murphy C."/>
            <person name="Naylor J."/>
            <person name="Pearson M."/>
            <person name="Priest M."/>
            <person name="Roberts A."/>
            <person name="Saif S."/>
            <person name="Shea T."/>
            <person name="Sykes S."/>
            <person name="Wortman J."/>
            <person name="Nusbaum C."/>
            <person name="Birren B."/>
        </authorList>
    </citation>
    <scope>NUCLEOTIDE SEQUENCE [LARGE SCALE GENOMIC DNA]</scope>
    <source>
        <strain evidence="1">CA1280</strain>
    </source>
</reference>
<protein>
    <submittedName>
        <fullName evidence="1">Unplaced genomic scaffold supercont1.24, whole genome shotgun sequence</fullName>
    </submittedName>
</protein>